<evidence type="ECO:0000313" key="3">
    <source>
        <dbReference type="WBParaSite" id="jg10699"/>
    </source>
</evidence>
<evidence type="ECO:0000313" key="2">
    <source>
        <dbReference type="WBParaSite" id="jg10684"/>
    </source>
</evidence>
<name>A0A915CPB6_9BILA</name>
<keyword evidence="1" id="KW-1185">Reference proteome</keyword>
<protein>
    <submittedName>
        <fullName evidence="2 3">Uncharacterized protein</fullName>
    </submittedName>
</protein>
<sequence>MVYRFIRQLLNDERVIQKMADSSFMRQAARYFVSSVYRFRGLAENNKQLSNSSRRITRFSKLFKEEWKKALDKSKELKG</sequence>
<organism evidence="1 2">
    <name type="scientific">Ditylenchus dipsaci</name>
    <dbReference type="NCBI Taxonomy" id="166011"/>
    <lineage>
        <taxon>Eukaryota</taxon>
        <taxon>Metazoa</taxon>
        <taxon>Ecdysozoa</taxon>
        <taxon>Nematoda</taxon>
        <taxon>Chromadorea</taxon>
        <taxon>Rhabditida</taxon>
        <taxon>Tylenchina</taxon>
        <taxon>Tylenchomorpha</taxon>
        <taxon>Sphaerularioidea</taxon>
        <taxon>Anguinidae</taxon>
        <taxon>Anguininae</taxon>
        <taxon>Ditylenchus</taxon>
    </lineage>
</organism>
<proteinExistence type="predicted"/>
<accession>A0A915CPB6</accession>
<dbReference type="WBParaSite" id="jg10699">
    <property type="protein sequence ID" value="jg10699"/>
    <property type="gene ID" value="jg10699"/>
</dbReference>
<dbReference type="WBParaSite" id="jg10684">
    <property type="protein sequence ID" value="jg10684"/>
    <property type="gene ID" value="jg10684"/>
</dbReference>
<evidence type="ECO:0000313" key="1">
    <source>
        <dbReference type="Proteomes" id="UP000887574"/>
    </source>
</evidence>
<reference evidence="2 3" key="1">
    <citation type="submission" date="2022-11" db="UniProtKB">
        <authorList>
            <consortium name="WormBaseParasite"/>
        </authorList>
    </citation>
    <scope>IDENTIFICATION</scope>
</reference>
<dbReference type="AlphaFoldDB" id="A0A915CPB6"/>
<dbReference type="Proteomes" id="UP000887574">
    <property type="component" value="Unplaced"/>
</dbReference>